<gene>
    <name evidence="10" type="primary">LOC108568265</name>
</gene>
<feature type="transmembrane region" description="Helical" evidence="7">
    <location>
        <begin position="146"/>
        <end position="165"/>
    </location>
</feature>
<keyword evidence="4 7" id="KW-0472">Membrane</keyword>
<evidence type="ECO:0000256" key="2">
    <source>
        <dbReference type="ARBA" id="ARBA00022692"/>
    </source>
</evidence>
<comment type="subcellular location">
    <subcellularLocation>
        <location evidence="1">Endomembrane system</location>
        <topology evidence="1">Multi-pass membrane protein</topology>
    </subcellularLocation>
</comment>
<dbReference type="Pfam" id="PF22777">
    <property type="entry name" value="VKGC_lumenal_dom"/>
    <property type="match status" value="1"/>
</dbReference>
<dbReference type="GeneID" id="108568265"/>
<evidence type="ECO:0000256" key="5">
    <source>
        <dbReference type="ARBA" id="ARBA00023157"/>
    </source>
</evidence>
<protein>
    <submittedName>
        <fullName evidence="10">Vitamin K-dependent gamma-carboxylase isoform X1</fullName>
    </submittedName>
</protein>
<evidence type="ECO:0000256" key="7">
    <source>
        <dbReference type="SAM" id="Phobius"/>
    </source>
</evidence>
<dbReference type="PANTHER" id="PTHR12639:SF6">
    <property type="entry name" value="VITAMIN K-DEPENDENT GAMMA-CARBOXYLASE"/>
    <property type="match status" value="1"/>
</dbReference>
<accession>A0ABM1ND27</accession>
<dbReference type="InterPro" id="IPR053934">
    <property type="entry name" value="HTTM_dom"/>
</dbReference>
<dbReference type="InterPro" id="IPR011020">
    <property type="entry name" value="HTTM-like"/>
</dbReference>
<dbReference type="PANTHER" id="PTHR12639">
    <property type="entry name" value="VITAMIN K-DEPENDENT GAMMA-CARBOXYLASE"/>
    <property type="match status" value="1"/>
</dbReference>
<evidence type="ECO:0000256" key="6">
    <source>
        <dbReference type="ARBA" id="ARBA00023239"/>
    </source>
</evidence>
<organism evidence="9 10">
    <name type="scientific">Nicrophorus vespilloides</name>
    <name type="common">Boreal carrion beetle</name>
    <dbReference type="NCBI Taxonomy" id="110193"/>
    <lineage>
        <taxon>Eukaryota</taxon>
        <taxon>Metazoa</taxon>
        <taxon>Ecdysozoa</taxon>
        <taxon>Arthropoda</taxon>
        <taxon>Hexapoda</taxon>
        <taxon>Insecta</taxon>
        <taxon>Pterygota</taxon>
        <taxon>Neoptera</taxon>
        <taxon>Endopterygota</taxon>
        <taxon>Coleoptera</taxon>
        <taxon>Polyphaga</taxon>
        <taxon>Staphyliniformia</taxon>
        <taxon>Silphidae</taxon>
        <taxon>Nicrophorinae</taxon>
        <taxon>Nicrophorus</taxon>
    </lineage>
</organism>
<keyword evidence="6" id="KW-0456">Lyase</keyword>
<evidence type="ECO:0000259" key="8">
    <source>
        <dbReference type="SMART" id="SM00752"/>
    </source>
</evidence>
<evidence type="ECO:0000256" key="1">
    <source>
        <dbReference type="ARBA" id="ARBA00004127"/>
    </source>
</evidence>
<feature type="transmembrane region" description="Helical" evidence="7">
    <location>
        <begin position="118"/>
        <end position="134"/>
    </location>
</feature>
<sequence length="647" mass="75175">MRTALKGHLSLLLNQLQVAFKMENINWKTISFTTLNDFLHKPKHAASLAVARILFGMLMLIDIVEERGGSDLDIRWGDAKTCHFPLLPHLQRPTLPWMCLLYGIMWLGALGIALGYKFKLSCAFFCVPYWYVLLLDKSFWNNHSYLYGLIGLLLFTSSANCYWSLDSFLSNDKTNAVPNWNYFILKFQIFILYFYAGLKKTDMEWLDGYSMANLGHHWIFSPFSSIFTVHEIDYLIIHMSGFLLDLSLGFLLVWKKTRPLSILAGITFHLMNSRMFSIGMFPYVSIATIPLFCEADWPIKLLSKFVYKKEIEEKIPSVCNANKKSRVVLIMFYCLLQMFLPYSHFITKGFNNWTNGLYGYSWDMMVHSWDTTLVVVRIVDNKSGKEHFLDPSAWTHNDRWSKHADMCVQYAHCLKNNLLTEISKERNRQNSDIDNYITSQDISIYVDVWCSLNGRFQQRMFNPNYDLLKADWSPFKKVEWLLPLLTEYSVFRETIREIENHVYTWSNYSDVLFIADFPGLSLENFISPDLDNVTLTVIEGEVVLQTELNDKQVQLVKGSSIPIVSNVFHTILTVGERPSCFMYTYFNKTKDELKEEETSIKSSQYSPMPLLEDSAASVEGFVRMWDLVGNSILNLIYQVPMIRRAPL</sequence>
<keyword evidence="9" id="KW-1185">Reference proteome</keyword>
<feature type="transmembrane region" description="Helical" evidence="7">
    <location>
        <begin position="235"/>
        <end position="254"/>
    </location>
</feature>
<feature type="transmembrane region" description="Helical" evidence="7">
    <location>
        <begin position="180"/>
        <end position="198"/>
    </location>
</feature>
<evidence type="ECO:0000256" key="4">
    <source>
        <dbReference type="ARBA" id="ARBA00023136"/>
    </source>
</evidence>
<name>A0ABM1ND27_NICVS</name>
<dbReference type="InterPro" id="IPR007782">
    <property type="entry name" value="VKG_COase"/>
</dbReference>
<feature type="transmembrane region" description="Helical" evidence="7">
    <location>
        <begin position="94"/>
        <end position="112"/>
    </location>
</feature>
<reference evidence="10" key="1">
    <citation type="submission" date="2025-08" db="UniProtKB">
        <authorList>
            <consortium name="RefSeq"/>
        </authorList>
    </citation>
    <scope>IDENTIFICATION</scope>
    <source>
        <tissue evidence="10">Whole Larva</tissue>
    </source>
</reference>
<evidence type="ECO:0000313" key="10">
    <source>
        <dbReference type="RefSeq" id="XP_017784727.1"/>
    </source>
</evidence>
<dbReference type="RefSeq" id="XP_017784727.1">
    <property type="nucleotide sequence ID" value="XM_017929238.1"/>
</dbReference>
<feature type="domain" description="HTTM-like" evidence="8">
    <location>
        <begin position="40"/>
        <end position="297"/>
    </location>
</feature>
<keyword evidence="3 7" id="KW-1133">Transmembrane helix</keyword>
<evidence type="ECO:0000313" key="9">
    <source>
        <dbReference type="Proteomes" id="UP000695000"/>
    </source>
</evidence>
<dbReference type="Proteomes" id="UP000695000">
    <property type="component" value="Unplaced"/>
</dbReference>
<feature type="transmembrane region" description="Helical" evidence="7">
    <location>
        <begin position="275"/>
        <end position="292"/>
    </location>
</feature>
<dbReference type="SMART" id="SM00752">
    <property type="entry name" value="HTTM"/>
    <property type="match status" value="1"/>
</dbReference>
<proteinExistence type="predicted"/>
<dbReference type="InterPro" id="IPR053935">
    <property type="entry name" value="VKGC_lumenal_dom"/>
</dbReference>
<dbReference type="Pfam" id="PF05090">
    <property type="entry name" value="HTTM"/>
    <property type="match status" value="1"/>
</dbReference>
<evidence type="ECO:0000256" key="3">
    <source>
        <dbReference type="ARBA" id="ARBA00022989"/>
    </source>
</evidence>
<keyword evidence="5" id="KW-1015">Disulfide bond</keyword>
<keyword evidence="2 7" id="KW-0812">Transmembrane</keyword>